<evidence type="ECO:0000313" key="3">
    <source>
        <dbReference type="Proteomes" id="UP001162740"/>
    </source>
</evidence>
<feature type="region of interest" description="Disordered" evidence="1">
    <location>
        <begin position="107"/>
        <end position="145"/>
    </location>
</feature>
<name>A0AA47ACM2_RHORH</name>
<evidence type="ECO:0000313" key="2">
    <source>
        <dbReference type="EMBL" id="UZF46012.1"/>
    </source>
</evidence>
<proteinExistence type="predicted"/>
<dbReference type="RefSeq" id="WP_145707878.1">
    <property type="nucleotide sequence ID" value="NZ_CP083974.1"/>
</dbReference>
<dbReference type="AlphaFoldDB" id="A0AA47ACM2"/>
<protein>
    <submittedName>
        <fullName evidence="2">Uncharacterized protein</fullName>
    </submittedName>
</protein>
<evidence type="ECO:0000256" key="1">
    <source>
        <dbReference type="SAM" id="MobiDB-lite"/>
    </source>
</evidence>
<reference evidence="2 3" key="1">
    <citation type="journal article" date="2021" name="Front. Microbiol.">
        <title>Bacterial Transformation of Aromatic Monomers in Softwood Black Liquor.</title>
        <authorList>
            <person name="Navas L.E."/>
            <person name="Dexter G."/>
            <person name="Liu J."/>
            <person name="Levy-Booth D."/>
            <person name="Cho M."/>
            <person name="Jang S.K."/>
            <person name="Mansfield S.D."/>
            <person name="Renneckar S."/>
            <person name="Mohn W.W."/>
            <person name="Eltis L.D."/>
        </authorList>
    </citation>
    <scope>NUCLEOTIDE SEQUENCE [LARGE SCALE GENOMIC DNA]</scope>
    <source>
        <strain evidence="2 3">GD02</strain>
    </source>
</reference>
<organism evidence="2 3">
    <name type="scientific">Rhodococcus rhodochrous</name>
    <dbReference type="NCBI Taxonomy" id="1829"/>
    <lineage>
        <taxon>Bacteria</taxon>
        <taxon>Bacillati</taxon>
        <taxon>Actinomycetota</taxon>
        <taxon>Actinomycetes</taxon>
        <taxon>Mycobacteriales</taxon>
        <taxon>Nocardiaceae</taxon>
        <taxon>Rhodococcus</taxon>
    </lineage>
</organism>
<accession>A0AA47ACM2</accession>
<feature type="compositionally biased region" description="Basic and acidic residues" evidence="1">
    <location>
        <begin position="120"/>
        <end position="139"/>
    </location>
</feature>
<dbReference type="EMBL" id="CP083974">
    <property type="protein sequence ID" value="UZF46012.1"/>
    <property type="molecule type" value="Genomic_DNA"/>
</dbReference>
<sequence length="145" mass="16189">MDDATRTVFATRGTAACDHGPAHRSPRLPGLWTSFRLHSIAGDGIGRAELRDRDRRTVKSTPDTGIRNISALCSDGAQNNSSDWLFPGNDVWCGPVEWLFIEDGVTMADKGKNPKKPAKSLKERRQEKRQKVAEAGEFIRKRKRS</sequence>
<dbReference type="Proteomes" id="UP001162740">
    <property type="component" value="Chromosome"/>
</dbReference>
<gene>
    <name evidence="2" type="ORF">KUM34_004820</name>
</gene>